<evidence type="ECO:0000313" key="1">
    <source>
        <dbReference type="EMBL" id="MFD0985554.1"/>
    </source>
</evidence>
<dbReference type="EMBL" id="JBHTJO010000001">
    <property type="protein sequence ID" value="MFD0985554.1"/>
    <property type="molecule type" value="Genomic_DNA"/>
</dbReference>
<dbReference type="RefSeq" id="WP_379084055.1">
    <property type="nucleotide sequence ID" value="NZ_JBHTJO010000001.1"/>
</dbReference>
<evidence type="ECO:0000313" key="2">
    <source>
        <dbReference type="Proteomes" id="UP001597102"/>
    </source>
</evidence>
<sequence length="141" mass="15642">MGDFDALANQFSGRRFAELILEHASKQSPREVITALSALQSGLSPELKEPVVELVDFVNAMPQPQLRKFFSGDCGDKFLELMDVIKGFLISNYGLQVSRNEAFDIFNIIVLNYAAACQSFPQTNAAMRKAAGHGFLRRLLT</sequence>
<protein>
    <submittedName>
        <fullName evidence="1">Uncharacterized protein</fullName>
    </submittedName>
</protein>
<gene>
    <name evidence="1" type="ORF">ACFQ2F_00390</name>
</gene>
<comment type="caution">
    <text evidence="1">The sequence shown here is derived from an EMBL/GenBank/DDBJ whole genome shotgun (WGS) entry which is preliminary data.</text>
</comment>
<reference evidence="2" key="1">
    <citation type="journal article" date="2019" name="Int. J. Syst. Evol. Microbiol.">
        <title>The Global Catalogue of Microorganisms (GCM) 10K type strain sequencing project: providing services to taxonomists for standard genome sequencing and annotation.</title>
        <authorList>
            <consortium name="The Broad Institute Genomics Platform"/>
            <consortium name="The Broad Institute Genome Sequencing Center for Infectious Disease"/>
            <person name="Wu L."/>
            <person name="Ma J."/>
        </authorList>
    </citation>
    <scope>NUCLEOTIDE SEQUENCE [LARGE SCALE GENOMIC DNA]</scope>
    <source>
        <strain evidence="2">CCUG 61697</strain>
    </source>
</reference>
<dbReference type="Proteomes" id="UP001597102">
    <property type="component" value="Unassembled WGS sequence"/>
</dbReference>
<proteinExistence type="predicted"/>
<organism evidence="1 2">
    <name type="scientific">Methyloligella solikamskensis</name>
    <dbReference type="NCBI Taxonomy" id="1177756"/>
    <lineage>
        <taxon>Bacteria</taxon>
        <taxon>Pseudomonadati</taxon>
        <taxon>Pseudomonadota</taxon>
        <taxon>Alphaproteobacteria</taxon>
        <taxon>Hyphomicrobiales</taxon>
        <taxon>Hyphomicrobiaceae</taxon>
        <taxon>Methyloligella</taxon>
    </lineage>
</organism>
<keyword evidence="2" id="KW-1185">Reference proteome</keyword>
<name>A0ABW3J5L0_9HYPH</name>
<accession>A0ABW3J5L0</accession>